<dbReference type="RefSeq" id="WP_119480691.1">
    <property type="nucleotide sequence ID" value="NZ_QXTG01000001.1"/>
</dbReference>
<accession>A0A3A1U5N7</accession>
<keyword evidence="3" id="KW-1185">Reference proteome</keyword>
<comment type="caution">
    <text evidence="2">The sequence shown here is derived from an EMBL/GenBank/DDBJ whole genome shotgun (WGS) entry which is preliminary data.</text>
</comment>
<evidence type="ECO:0000256" key="1">
    <source>
        <dbReference type="SAM" id="MobiDB-lite"/>
    </source>
</evidence>
<reference evidence="3" key="1">
    <citation type="submission" date="2018-09" db="EMBL/GenBank/DDBJ databases">
        <authorList>
            <person name="Kim I."/>
        </authorList>
    </citation>
    <scope>NUCLEOTIDE SEQUENCE [LARGE SCALE GENOMIC DNA]</scope>
    <source>
        <strain evidence="3">DD4a</strain>
    </source>
</reference>
<feature type="region of interest" description="Disordered" evidence="1">
    <location>
        <begin position="1"/>
        <end position="25"/>
    </location>
</feature>
<dbReference type="Proteomes" id="UP000265742">
    <property type="component" value="Unassembled WGS sequence"/>
</dbReference>
<evidence type="ECO:0008006" key="4">
    <source>
        <dbReference type="Google" id="ProtNLM"/>
    </source>
</evidence>
<dbReference type="AlphaFoldDB" id="A0A3A1U5N7"/>
<organism evidence="2 3">
    <name type="scientific">Amnibacterium setariae</name>
    <dbReference type="NCBI Taxonomy" id="2306585"/>
    <lineage>
        <taxon>Bacteria</taxon>
        <taxon>Bacillati</taxon>
        <taxon>Actinomycetota</taxon>
        <taxon>Actinomycetes</taxon>
        <taxon>Micrococcales</taxon>
        <taxon>Microbacteriaceae</taxon>
        <taxon>Amnibacterium</taxon>
    </lineage>
</organism>
<name>A0A3A1U5N7_9MICO</name>
<proteinExistence type="predicted"/>
<gene>
    <name evidence="2" type="ORF">D1781_02515</name>
</gene>
<evidence type="ECO:0000313" key="3">
    <source>
        <dbReference type="Proteomes" id="UP000265742"/>
    </source>
</evidence>
<dbReference type="OrthoDB" id="5517693at2"/>
<dbReference type="EMBL" id="QXTG01000001">
    <property type="protein sequence ID" value="RIX30328.1"/>
    <property type="molecule type" value="Genomic_DNA"/>
</dbReference>
<protein>
    <recommendedName>
        <fullName evidence="4">AbiEi antitoxin C-terminal domain-containing protein</fullName>
    </recommendedName>
</protein>
<sequence>MSDERLFTRPEMLGSTGVRPERDPGSFRARRNVYLPADSVPVDAVDRYLLRVRAAHRTLTGEHVFSHESALALLGLPSLHRWPEVVHLVCERRSGGRSQLDVVRHCIGLEHVTPVTVEGMLVTSPGRTAFDIALSRSFAEAVVVADAAFRLYPESRAEFGTLVDAYGRRRGFQRAQAVLRFADPRSGSAGESLSRVEMDRLGFVAPDLQVRVVTGDVEDFADFGWRAVRALGEFDGEVKYREDRYRRGGSVEDVVIREKTRENRMRRQYASFARWDWWDLRGRRLEGILVRAGVPKRRDAVTRPDVTQYSSPARGR</sequence>
<evidence type="ECO:0000313" key="2">
    <source>
        <dbReference type="EMBL" id="RIX30328.1"/>
    </source>
</evidence>